<dbReference type="AlphaFoldDB" id="A0A0W8FBQ9"/>
<organism evidence="1">
    <name type="scientific">hydrocarbon metagenome</name>
    <dbReference type="NCBI Taxonomy" id="938273"/>
    <lineage>
        <taxon>unclassified sequences</taxon>
        <taxon>metagenomes</taxon>
        <taxon>ecological metagenomes</taxon>
    </lineage>
</organism>
<comment type="caution">
    <text evidence="1">The sequence shown here is derived from an EMBL/GenBank/DDBJ whole genome shotgun (WGS) entry which is preliminary data.</text>
</comment>
<reference evidence="1" key="1">
    <citation type="journal article" date="2015" name="Proc. Natl. Acad. Sci. U.S.A.">
        <title>Networks of energetic and metabolic interactions define dynamics in microbial communities.</title>
        <authorList>
            <person name="Embree M."/>
            <person name="Liu J.K."/>
            <person name="Al-Bassam M.M."/>
            <person name="Zengler K."/>
        </authorList>
    </citation>
    <scope>NUCLEOTIDE SEQUENCE</scope>
</reference>
<protein>
    <submittedName>
        <fullName evidence="1">Uncharacterized protein</fullName>
    </submittedName>
</protein>
<evidence type="ECO:0000313" key="1">
    <source>
        <dbReference type="EMBL" id="KUG18312.1"/>
    </source>
</evidence>
<dbReference type="EMBL" id="LNQE01001388">
    <property type="protein sequence ID" value="KUG18312.1"/>
    <property type="molecule type" value="Genomic_DNA"/>
</dbReference>
<sequence>MSKQLIYFTGVLLLMMTAVLAVSAQDNSLNATLLNNTTLNNTTLNNTTINLSANQTINVSANETVELQNETALLPVQTIPLNDAVAVENETVPAVVDAMPAENETVAAPVEVAVETAQTVAPVTSILGKMETEQAPPILLGLTAKSTYAIGSSNTFREAAQVGSTKARVTYPVGSAALSMITL</sequence>
<gene>
    <name evidence="1" type="ORF">ASZ90_011965</name>
</gene>
<name>A0A0W8FBQ9_9ZZZZ</name>
<proteinExistence type="predicted"/>
<accession>A0A0W8FBQ9</accession>